<keyword evidence="3" id="KW-0808">Transferase</keyword>
<dbReference type="Pfam" id="PF00581">
    <property type="entry name" value="Rhodanese"/>
    <property type="match status" value="1"/>
</dbReference>
<evidence type="ECO:0000259" key="2">
    <source>
        <dbReference type="PROSITE" id="PS50206"/>
    </source>
</evidence>
<feature type="domain" description="Rhodanese" evidence="2">
    <location>
        <begin position="44"/>
        <end position="132"/>
    </location>
</feature>
<dbReference type="CDD" id="cd00158">
    <property type="entry name" value="RHOD"/>
    <property type="match status" value="1"/>
</dbReference>
<dbReference type="InterPro" id="IPR001763">
    <property type="entry name" value="Rhodanese-like_dom"/>
</dbReference>
<keyword evidence="1" id="KW-0812">Transmembrane</keyword>
<dbReference type="Proteomes" id="UP000238205">
    <property type="component" value="Unassembled WGS sequence"/>
</dbReference>
<keyword evidence="1" id="KW-0472">Membrane</keyword>
<keyword evidence="4" id="KW-1185">Reference proteome</keyword>
<protein>
    <submittedName>
        <fullName evidence="3">Rhodanese-related sulfurtransferase</fullName>
    </submittedName>
</protein>
<dbReference type="GO" id="GO:0016740">
    <property type="term" value="F:transferase activity"/>
    <property type="evidence" value="ECO:0007669"/>
    <property type="project" value="UniProtKB-KW"/>
</dbReference>
<keyword evidence="1" id="KW-1133">Transmembrane helix</keyword>
<dbReference type="OrthoDB" id="9808735at2"/>
<organism evidence="3 4">
    <name type="scientific">Alkalibacterium olivapovliticus</name>
    <dbReference type="NCBI Taxonomy" id="99907"/>
    <lineage>
        <taxon>Bacteria</taxon>
        <taxon>Bacillati</taxon>
        <taxon>Bacillota</taxon>
        <taxon>Bacilli</taxon>
        <taxon>Lactobacillales</taxon>
        <taxon>Carnobacteriaceae</taxon>
        <taxon>Alkalibacterium</taxon>
    </lineage>
</organism>
<accession>A0A2T0W9T6</accession>
<name>A0A2T0W9T6_9LACT</name>
<dbReference type="SUPFAM" id="SSF52821">
    <property type="entry name" value="Rhodanese/Cell cycle control phosphatase"/>
    <property type="match status" value="1"/>
</dbReference>
<dbReference type="Gene3D" id="3.40.250.10">
    <property type="entry name" value="Rhodanese-like domain"/>
    <property type="match status" value="1"/>
</dbReference>
<comment type="caution">
    <text evidence="3">The sequence shown here is derived from an EMBL/GenBank/DDBJ whole genome shotgun (WGS) entry which is preliminary data.</text>
</comment>
<dbReference type="EMBL" id="PVTO01000005">
    <property type="protein sequence ID" value="PRY83274.1"/>
    <property type="molecule type" value="Genomic_DNA"/>
</dbReference>
<evidence type="ECO:0000313" key="3">
    <source>
        <dbReference type="EMBL" id="PRY83274.1"/>
    </source>
</evidence>
<gene>
    <name evidence="3" type="ORF">CLV38_10554</name>
</gene>
<dbReference type="AlphaFoldDB" id="A0A2T0W9T6"/>
<dbReference type="RefSeq" id="WP_106191740.1">
    <property type="nucleotide sequence ID" value="NZ_PVTO01000005.1"/>
</dbReference>
<dbReference type="SMART" id="SM00450">
    <property type="entry name" value="RHOD"/>
    <property type="match status" value="1"/>
</dbReference>
<feature type="transmembrane region" description="Helical" evidence="1">
    <location>
        <begin position="6"/>
        <end position="24"/>
    </location>
</feature>
<dbReference type="InterPro" id="IPR036873">
    <property type="entry name" value="Rhodanese-like_dom_sf"/>
</dbReference>
<dbReference type="InterPro" id="IPR050229">
    <property type="entry name" value="GlpE_sulfurtransferase"/>
</dbReference>
<proteinExistence type="predicted"/>
<dbReference type="PANTHER" id="PTHR43031">
    <property type="entry name" value="FAD-DEPENDENT OXIDOREDUCTASE"/>
    <property type="match status" value="1"/>
</dbReference>
<reference evidence="3 4" key="1">
    <citation type="submission" date="2018-03" db="EMBL/GenBank/DDBJ databases">
        <title>Genomic Encyclopedia of Archaeal and Bacterial Type Strains, Phase II (KMG-II): from individual species to whole genera.</title>
        <authorList>
            <person name="Goeker M."/>
        </authorList>
    </citation>
    <scope>NUCLEOTIDE SEQUENCE [LARGE SCALE GENOMIC DNA]</scope>
    <source>
        <strain evidence="3 4">DSM 13175</strain>
    </source>
</reference>
<dbReference type="PROSITE" id="PS50206">
    <property type="entry name" value="RHODANESE_3"/>
    <property type="match status" value="1"/>
</dbReference>
<evidence type="ECO:0000256" key="1">
    <source>
        <dbReference type="SAM" id="Phobius"/>
    </source>
</evidence>
<dbReference type="PANTHER" id="PTHR43031:SF18">
    <property type="entry name" value="RHODANESE-RELATED SULFURTRANSFERASES"/>
    <property type="match status" value="1"/>
</dbReference>
<evidence type="ECO:0000313" key="4">
    <source>
        <dbReference type="Proteomes" id="UP000238205"/>
    </source>
</evidence>
<sequence length="134" mass="15877">MDTWTIVTIILWIGIIAWGIWELVQFFRRKNAATAIENDEFKQNMRKVQIVDVRGKDDFDAGHILGARNIPYMQMKQRFGELRKDQPIYLYDDKKTISYRSALLLKKNGFDNIYVLKDGYSKWDGKIKRKKSLN</sequence>